<protein>
    <submittedName>
        <fullName evidence="7">Ribonuclease H-like protein</fullName>
    </submittedName>
</protein>
<dbReference type="InterPro" id="IPR047021">
    <property type="entry name" value="REXO1/3/4-like"/>
</dbReference>
<evidence type="ECO:0000256" key="2">
    <source>
        <dbReference type="ARBA" id="ARBA00022801"/>
    </source>
</evidence>
<keyword evidence="1" id="KW-0540">Nuclease</keyword>
<feature type="domain" description="C2H2-type" evidence="6">
    <location>
        <begin position="11"/>
        <end position="40"/>
    </location>
</feature>
<dbReference type="PROSITE" id="PS00028">
    <property type="entry name" value="ZINC_FINGER_C2H2_1"/>
    <property type="match status" value="1"/>
</dbReference>
<dbReference type="SUPFAM" id="SSF53098">
    <property type="entry name" value="Ribonuclease H-like"/>
    <property type="match status" value="1"/>
</dbReference>
<dbReference type="InterPro" id="IPR012337">
    <property type="entry name" value="RNaseH-like_sf"/>
</dbReference>
<dbReference type="PANTHER" id="PTHR12801:SF114">
    <property type="entry name" value="EXONUCLEASE, PUTATIVE (AFU_ORTHOLOGUE AFUA_7G00870)-RELATED"/>
    <property type="match status" value="1"/>
</dbReference>
<feature type="compositionally biased region" description="Basic residues" evidence="5">
    <location>
        <begin position="312"/>
        <end position="326"/>
    </location>
</feature>
<dbReference type="SMART" id="SM00479">
    <property type="entry name" value="EXOIII"/>
    <property type="match status" value="1"/>
</dbReference>
<dbReference type="PANTHER" id="PTHR12801">
    <property type="entry name" value="RNA EXONUCLEASE REXO1 / RECO3 FAMILY MEMBER-RELATED"/>
    <property type="match status" value="1"/>
</dbReference>
<keyword evidence="3" id="KW-0269">Exonuclease</keyword>
<dbReference type="EMBL" id="JAQQWK010000004">
    <property type="protein sequence ID" value="KAK8043447.1"/>
    <property type="molecule type" value="Genomic_DNA"/>
</dbReference>
<evidence type="ECO:0000313" key="7">
    <source>
        <dbReference type="EMBL" id="KAK8043447.1"/>
    </source>
</evidence>
<dbReference type="InterPro" id="IPR036397">
    <property type="entry name" value="RNaseH_sf"/>
</dbReference>
<evidence type="ECO:0000259" key="6">
    <source>
        <dbReference type="PROSITE" id="PS50157"/>
    </source>
</evidence>
<dbReference type="CDD" id="cd06137">
    <property type="entry name" value="DEDDh_RNase"/>
    <property type="match status" value="1"/>
</dbReference>
<dbReference type="Proteomes" id="UP001444661">
    <property type="component" value="Unassembled WGS sequence"/>
</dbReference>
<keyword evidence="4" id="KW-0862">Zinc</keyword>
<dbReference type="Pfam" id="PF00929">
    <property type="entry name" value="RNase_T"/>
    <property type="match status" value="1"/>
</dbReference>
<keyword evidence="8" id="KW-1185">Reference proteome</keyword>
<reference evidence="7 8" key="1">
    <citation type="submission" date="2023-01" db="EMBL/GenBank/DDBJ databases">
        <title>Analysis of 21 Apiospora genomes using comparative genomics revels a genus with tremendous synthesis potential of carbohydrate active enzymes and secondary metabolites.</title>
        <authorList>
            <person name="Sorensen T."/>
        </authorList>
    </citation>
    <scope>NUCLEOTIDE SEQUENCE [LARGE SCALE GENOMIC DNA]</scope>
    <source>
        <strain evidence="7 8">CBS 33761</strain>
    </source>
</reference>
<dbReference type="InterPro" id="IPR013520">
    <property type="entry name" value="Ribonucl_H"/>
</dbReference>
<accession>A0ABR1TAN1</accession>
<evidence type="ECO:0000313" key="8">
    <source>
        <dbReference type="Proteomes" id="UP001444661"/>
    </source>
</evidence>
<keyword evidence="4" id="KW-0479">Metal-binding</keyword>
<keyword evidence="2" id="KW-0378">Hydrolase</keyword>
<evidence type="ECO:0000256" key="5">
    <source>
        <dbReference type="SAM" id="MobiDB-lite"/>
    </source>
</evidence>
<evidence type="ECO:0000256" key="4">
    <source>
        <dbReference type="PROSITE-ProRule" id="PRU00042"/>
    </source>
</evidence>
<evidence type="ECO:0000256" key="1">
    <source>
        <dbReference type="ARBA" id="ARBA00022722"/>
    </source>
</evidence>
<sequence length="361" mass="40461">MTAETMMNRPYQCCHCLKRFKRTHDLAQHSSSKGHNPEQGIRATTLQHDPTGSNFYKGHQYSQDLSADRLAIQSLLLESCHPHSRLESEGYRLQVEDEPGNGPKGRFFLAPKSQTARPAVVLDCEMAATRRSKSELISICALDFFTGEVLVKSLVKPPLPIVQWKSNIHGITPAAMDVAHTNGQTLDGPQGARAELWKHVGEDTVIIGHALGHDLDALRIAHQRVVDSSIVTAEAVFGKDTKLLRRRWGLAVLCKDLLGLAIRQGATSRSGVHDDLEDALATRELVLWCLREPVGLAFWANEGRSISAQRQRGSRGRVRGRARKQRIQSPPRDYDDEVEVERFRDVVDWDMWPKSSPDWSD</sequence>
<feature type="compositionally biased region" description="Polar residues" evidence="5">
    <location>
        <begin position="42"/>
        <end position="53"/>
    </location>
</feature>
<dbReference type="Gene3D" id="3.30.420.10">
    <property type="entry name" value="Ribonuclease H-like superfamily/Ribonuclease H"/>
    <property type="match status" value="1"/>
</dbReference>
<gene>
    <name evidence="7" type="ORF">PG993_005877</name>
</gene>
<comment type="caution">
    <text evidence="7">The sequence shown here is derived from an EMBL/GenBank/DDBJ whole genome shotgun (WGS) entry which is preliminary data.</text>
</comment>
<evidence type="ECO:0000256" key="3">
    <source>
        <dbReference type="ARBA" id="ARBA00022839"/>
    </source>
</evidence>
<name>A0ABR1TAN1_9PEZI</name>
<organism evidence="7 8">
    <name type="scientific">Apiospora rasikravindrae</name>
    <dbReference type="NCBI Taxonomy" id="990691"/>
    <lineage>
        <taxon>Eukaryota</taxon>
        <taxon>Fungi</taxon>
        <taxon>Dikarya</taxon>
        <taxon>Ascomycota</taxon>
        <taxon>Pezizomycotina</taxon>
        <taxon>Sordariomycetes</taxon>
        <taxon>Xylariomycetidae</taxon>
        <taxon>Amphisphaeriales</taxon>
        <taxon>Apiosporaceae</taxon>
        <taxon>Apiospora</taxon>
    </lineage>
</organism>
<dbReference type="InterPro" id="IPR013087">
    <property type="entry name" value="Znf_C2H2_type"/>
</dbReference>
<feature type="region of interest" description="Disordered" evidence="5">
    <location>
        <begin position="310"/>
        <end position="336"/>
    </location>
</feature>
<proteinExistence type="predicted"/>
<feature type="region of interest" description="Disordered" evidence="5">
    <location>
        <begin position="27"/>
        <end position="53"/>
    </location>
</feature>
<keyword evidence="4" id="KW-0863">Zinc-finger</keyword>
<dbReference type="PROSITE" id="PS50157">
    <property type="entry name" value="ZINC_FINGER_C2H2_2"/>
    <property type="match status" value="1"/>
</dbReference>